<protein>
    <submittedName>
        <fullName evidence="1">Uncharacterized protein</fullName>
    </submittedName>
</protein>
<evidence type="ECO:0000313" key="1">
    <source>
        <dbReference type="EMBL" id="GFS38275.1"/>
    </source>
</evidence>
<sequence length="123" mass="14309">MIFSFVLKTSKRNDERSGSCRFPSDSGKNMDMGQMIQEEPSAKCARISLLQKQLECQEIRQIYFKSLINIEERDAQHAVTPQWKALDAERKQQEKDMKLAAGELTFSMPRPELHPQYKLRKSC</sequence>
<evidence type="ECO:0000313" key="2">
    <source>
        <dbReference type="Proteomes" id="UP000887013"/>
    </source>
</evidence>
<dbReference type="AlphaFoldDB" id="A0A8X6MBR8"/>
<dbReference type="EMBL" id="BMAW01089145">
    <property type="protein sequence ID" value="GFS38275.1"/>
    <property type="molecule type" value="Genomic_DNA"/>
</dbReference>
<name>A0A8X6MBR8_NEPPI</name>
<reference evidence="1" key="1">
    <citation type="submission" date="2020-08" db="EMBL/GenBank/DDBJ databases">
        <title>Multicomponent nature underlies the extraordinary mechanical properties of spider dragline silk.</title>
        <authorList>
            <person name="Kono N."/>
            <person name="Nakamura H."/>
            <person name="Mori M."/>
            <person name="Yoshida Y."/>
            <person name="Ohtoshi R."/>
            <person name="Malay A.D."/>
            <person name="Moran D.A.P."/>
            <person name="Tomita M."/>
            <person name="Numata K."/>
            <person name="Arakawa K."/>
        </authorList>
    </citation>
    <scope>NUCLEOTIDE SEQUENCE</scope>
</reference>
<keyword evidence="2" id="KW-1185">Reference proteome</keyword>
<comment type="caution">
    <text evidence="1">The sequence shown here is derived from an EMBL/GenBank/DDBJ whole genome shotgun (WGS) entry which is preliminary data.</text>
</comment>
<organism evidence="1 2">
    <name type="scientific">Nephila pilipes</name>
    <name type="common">Giant wood spider</name>
    <name type="synonym">Nephila maculata</name>
    <dbReference type="NCBI Taxonomy" id="299642"/>
    <lineage>
        <taxon>Eukaryota</taxon>
        <taxon>Metazoa</taxon>
        <taxon>Ecdysozoa</taxon>
        <taxon>Arthropoda</taxon>
        <taxon>Chelicerata</taxon>
        <taxon>Arachnida</taxon>
        <taxon>Araneae</taxon>
        <taxon>Araneomorphae</taxon>
        <taxon>Entelegynae</taxon>
        <taxon>Araneoidea</taxon>
        <taxon>Nephilidae</taxon>
        <taxon>Nephila</taxon>
    </lineage>
</organism>
<accession>A0A8X6MBR8</accession>
<proteinExistence type="predicted"/>
<gene>
    <name evidence="1" type="ORF">NPIL_48501</name>
</gene>
<dbReference type="Proteomes" id="UP000887013">
    <property type="component" value="Unassembled WGS sequence"/>
</dbReference>